<evidence type="ECO:0008006" key="4">
    <source>
        <dbReference type="Google" id="ProtNLM"/>
    </source>
</evidence>
<keyword evidence="1" id="KW-0812">Transmembrane</keyword>
<dbReference type="OrthoDB" id="5402524at2"/>
<dbReference type="AlphaFoldDB" id="A0A1I3E256"/>
<feature type="transmembrane region" description="Helical" evidence="1">
    <location>
        <begin position="32"/>
        <end position="51"/>
    </location>
</feature>
<name>A0A1I3E256_9ACTN</name>
<feature type="transmembrane region" description="Helical" evidence="1">
    <location>
        <begin position="191"/>
        <end position="212"/>
    </location>
</feature>
<dbReference type="RefSeq" id="WP_091110987.1">
    <property type="nucleotide sequence ID" value="NZ_BKAF01000007.1"/>
</dbReference>
<dbReference type="EMBL" id="FOQG01000003">
    <property type="protein sequence ID" value="SFH92781.1"/>
    <property type="molecule type" value="Genomic_DNA"/>
</dbReference>
<feature type="transmembrane region" description="Helical" evidence="1">
    <location>
        <begin position="101"/>
        <end position="121"/>
    </location>
</feature>
<keyword evidence="1" id="KW-1133">Transmembrane helix</keyword>
<protein>
    <recommendedName>
        <fullName evidence="4">DUF1345 domain-containing protein</fullName>
    </recommendedName>
</protein>
<dbReference type="STRING" id="1005945.SAMN05216561_103176"/>
<keyword evidence="3" id="KW-1185">Reference proteome</keyword>
<dbReference type="Proteomes" id="UP000198649">
    <property type="component" value="Unassembled WGS sequence"/>
</dbReference>
<gene>
    <name evidence="2" type="ORF">SAMN05216561_103176</name>
</gene>
<evidence type="ECO:0000256" key="1">
    <source>
        <dbReference type="SAM" id="Phobius"/>
    </source>
</evidence>
<organism evidence="2 3">
    <name type="scientific">Nocardioides psychrotolerans</name>
    <dbReference type="NCBI Taxonomy" id="1005945"/>
    <lineage>
        <taxon>Bacteria</taxon>
        <taxon>Bacillati</taxon>
        <taxon>Actinomycetota</taxon>
        <taxon>Actinomycetes</taxon>
        <taxon>Propionibacteriales</taxon>
        <taxon>Nocardioidaceae</taxon>
        <taxon>Nocardioides</taxon>
    </lineage>
</organism>
<reference evidence="2 3" key="1">
    <citation type="submission" date="2016-10" db="EMBL/GenBank/DDBJ databases">
        <authorList>
            <person name="de Groot N.N."/>
        </authorList>
    </citation>
    <scope>NUCLEOTIDE SEQUENCE [LARGE SCALE GENOMIC DNA]</scope>
    <source>
        <strain evidence="2 3">CGMCC 1.11156</strain>
    </source>
</reference>
<keyword evidence="1" id="KW-0472">Membrane</keyword>
<evidence type="ECO:0000313" key="3">
    <source>
        <dbReference type="Proteomes" id="UP000198649"/>
    </source>
</evidence>
<proteinExistence type="predicted"/>
<evidence type="ECO:0000313" key="2">
    <source>
        <dbReference type="EMBL" id="SFH92781.1"/>
    </source>
</evidence>
<sequence length="215" mass="22908">MTTGAHHQRWPATVAVLIALACQFLVPDQVSIGPTWVLPALQLTLLLPLVATNPVRLARDHPVLRVLAVVSAGAVLLANAATLIHLVVLLLAGSTISSQRLLVTGLVLVTTNVIATSVVLWELDRGGPFARDPSHHRVPGAPDLLFPQAGLPEATDRPWIPTYLDYLFVGFTMSTAFSPTDTLPLTHRAKVVYMLGASVAITTFVIVAARAANIL</sequence>
<accession>A0A1I3E256</accession>
<feature type="transmembrane region" description="Helical" evidence="1">
    <location>
        <begin position="63"/>
        <end position="89"/>
    </location>
</feature>